<sequence>MLKCTPFTQVLKICGCFQQEHLYEDFNLLNVRLDEMELLVSKLMQQTEPQEVLIRMPEIKKPATIVEIADDDEGSLHSVLSISSGSLAEEPTGLVKKTRKPSQAFLYSQSAGGPFRKDSKQDPVEIIRF</sequence>
<dbReference type="OrthoDB" id="5872540at2759"/>
<evidence type="ECO:0000313" key="4">
    <source>
        <dbReference type="WBParaSite" id="HPBE_0000172201-mRNA-1"/>
    </source>
</evidence>
<name>A0A183F6D0_HELPZ</name>
<proteinExistence type="predicted"/>
<accession>A0A3P7TKY9</accession>
<dbReference type="Proteomes" id="UP000050761">
    <property type="component" value="Unassembled WGS sequence"/>
</dbReference>
<protein>
    <submittedName>
        <fullName evidence="4">BLOC-1-related complex subunit 5</fullName>
    </submittedName>
</protein>
<evidence type="ECO:0000313" key="3">
    <source>
        <dbReference type="Proteomes" id="UP000050761"/>
    </source>
</evidence>
<dbReference type="WBParaSite" id="HPBE_0000172201-mRNA-1">
    <property type="protein sequence ID" value="HPBE_0000172201-mRNA-1"/>
    <property type="gene ID" value="HPBE_0000172201"/>
</dbReference>
<keyword evidence="3" id="KW-1185">Reference proteome</keyword>
<feature type="compositionally biased region" description="Basic and acidic residues" evidence="1">
    <location>
        <begin position="115"/>
        <end position="129"/>
    </location>
</feature>
<reference evidence="4" key="2">
    <citation type="submission" date="2019-09" db="UniProtKB">
        <authorList>
            <consortium name="WormBaseParasite"/>
        </authorList>
    </citation>
    <scope>IDENTIFICATION</scope>
</reference>
<organism evidence="3 4">
    <name type="scientific">Heligmosomoides polygyrus</name>
    <name type="common">Parasitic roundworm</name>
    <dbReference type="NCBI Taxonomy" id="6339"/>
    <lineage>
        <taxon>Eukaryota</taxon>
        <taxon>Metazoa</taxon>
        <taxon>Ecdysozoa</taxon>
        <taxon>Nematoda</taxon>
        <taxon>Chromadorea</taxon>
        <taxon>Rhabditida</taxon>
        <taxon>Rhabditina</taxon>
        <taxon>Rhabditomorpha</taxon>
        <taxon>Strongyloidea</taxon>
        <taxon>Heligmosomidae</taxon>
        <taxon>Heligmosomoides</taxon>
    </lineage>
</organism>
<gene>
    <name evidence="2" type="ORF">HPBE_LOCUS1723</name>
</gene>
<reference evidence="2 3" key="1">
    <citation type="submission" date="2018-11" db="EMBL/GenBank/DDBJ databases">
        <authorList>
            <consortium name="Pathogen Informatics"/>
        </authorList>
    </citation>
    <scope>NUCLEOTIDE SEQUENCE [LARGE SCALE GENOMIC DNA]</scope>
</reference>
<dbReference type="AlphaFoldDB" id="A0A183F6D0"/>
<evidence type="ECO:0000313" key="2">
    <source>
        <dbReference type="EMBL" id="VDO20949.1"/>
    </source>
</evidence>
<accession>A0A183F6D0</accession>
<dbReference type="EMBL" id="UZAH01002091">
    <property type="protein sequence ID" value="VDO20949.1"/>
    <property type="molecule type" value="Genomic_DNA"/>
</dbReference>
<feature type="region of interest" description="Disordered" evidence="1">
    <location>
        <begin position="109"/>
        <end position="129"/>
    </location>
</feature>
<evidence type="ECO:0000256" key="1">
    <source>
        <dbReference type="SAM" id="MobiDB-lite"/>
    </source>
</evidence>